<evidence type="ECO:0000259" key="5">
    <source>
        <dbReference type="PROSITE" id="PS50968"/>
    </source>
</evidence>
<dbReference type="PANTHER" id="PTHR11715:SF3">
    <property type="entry name" value="GLYCINE CLEAVAGE SYSTEM H PROTEIN-RELATED"/>
    <property type="match status" value="1"/>
</dbReference>
<evidence type="ECO:0000256" key="1">
    <source>
        <dbReference type="ARBA" id="ARBA00009249"/>
    </source>
</evidence>
<keyword evidence="7" id="KW-1185">Reference proteome</keyword>
<feature type="domain" description="Lipoyl-binding" evidence="5">
    <location>
        <begin position="25"/>
        <end position="107"/>
    </location>
</feature>
<dbReference type="InterPro" id="IPR000089">
    <property type="entry name" value="Biotin_lipoyl"/>
</dbReference>
<dbReference type="Pfam" id="PF01597">
    <property type="entry name" value="GCV_H"/>
    <property type="match status" value="1"/>
</dbReference>
<sequence length="131" mass="14235">MTDNTLPQDRSYTSEHIWLLEDDDGFIVGISDFAQAQLQEVVYVDMPAVGDMLEAGKEFGSVESMKSVNALFSPVSGKVAATNASLEDQPGLVNSDCYGQGWIVRLRKTDAPQTAPLLSAEEYQKFLGSLA</sequence>
<dbReference type="InterPro" id="IPR033753">
    <property type="entry name" value="GCV_H/Fam206"/>
</dbReference>
<reference evidence="6 7" key="1">
    <citation type="submission" date="2020-08" db="EMBL/GenBank/DDBJ databases">
        <title>Genomic Encyclopedia of Type Strains, Phase IV (KMG-IV): sequencing the most valuable type-strain genomes for metagenomic binning, comparative biology and taxonomic classification.</title>
        <authorList>
            <person name="Goeker M."/>
        </authorList>
    </citation>
    <scope>NUCLEOTIDE SEQUENCE [LARGE SCALE GENOMIC DNA]</scope>
    <source>
        <strain evidence="6 7">DSM 11275</strain>
    </source>
</reference>
<comment type="function">
    <text evidence="3">The glycine cleavage system catalyzes the degradation of glycine. The H protein shuttles the methylamine group of glycine from the P protein to the T protein.</text>
</comment>
<dbReference type="InterPro" id="IPR002930">
    <property type="entry name" value="GCV_H"/>
</dbReference>
<dbReference type="Gene3D" id="2.40.50.100">
    <property type="match status" value="1"/>
</dbReference>
<dbReference type="GO" id="GO:0009249">
    <property type="term" value="P:protein lipoylation"/>
    <property type="evidence" value="ECO:0007669"/>
    <property type="project" value="TreeGrafter"/>
</dbReference>
<dbReference type="InterPro" id="IPR003016">
    <property type="entry name" value="2-oxoA_DH_lipoyl-BS"/>
</dbReference>
<comment type="caution">
    <text evidence="6">The sequence shown here is derived from an EMBL/GenBank/DDBJ whole genome shotgun (WGS) entry which is preliminary data.</text>
</comment>
<comment type="subunit">
    <text evidence="3">The glycine cleavage system is composed of four proteins: P, T, L and H.</text>
</comment>
<dbReference type="AlphaFoldDB" id="A0A7W8C0X9"/>
<evidence type="ECO:0000256" key="3">
    <source>
        <dbReference type="HAMAP-Rule" id="MF_00272"/>
    </source>
</evidence>
<feature type="modified residue" description="N6-lipoyllysine" evidence="3 4">
    <location>
        <position position="66"/>
    </location>
</feature>
<evidence type="ECO:0000313" key="6">
    <source>
        <dbReference type="EMBL" id="MBB5143602.1"/>
    </source>
</evidence>
<dbReference type="GO" id="GO:0019464">
    <property type="term" value="P:glycine decarboxylation via glycine cleavage system"/>
    <property type="evidence" value="ECO:0007669"/>
    <property type="project" value="UniProtKB-UniRule"/>
</dbReference>
<dbReference type="HAMAP" id="MF_00272">
    <property type="entry name" value="GcvH"/>
    <property type="match status" value="1"/>
</dbReference>
<gene>
    <name evidence="3" type="primary">gcvH</name>
    <name evidence="6" type="ORF">HNQ38_001699</name>
</gene>
<organism evidence="6 7">
    <name type="scientific">Desulfovibrio intestinalis</name>
    <dbReference type="NCBI Taxonomy" id="58621"/>
    <lineage>
        <taxon>Bacteria</taxon>
        <taxon>Pseudomonadati</taxon>
        <taxon>Thermodesulfobacteriota</taxon>
        <taxon>Desulfovibrionia</taxon>
        <taxon>Desulfovibrionales</taxon>
        <taxon>Desulfovibrionaceae</taxon>
        <taxon>Desulfovibrio</taxon>
    </lineage>
</organism>
<dbReference type="PANTHER" id="PTHR11715">
    <property type="entry name" value="GLYCINE CLEAVAGE SYSTEM H PROTEIN"/>
    <property type="match status" value="1"/>
</dbReference>
<dbReference type="RefSeq" id="WP_183719237.1">
    <property type="nucleotide sequence ID" value="NZ_JACHGO010000004.1"/>
</dbReference>
<dbReference type="GO" id="GO:0005960">
    <property type="term" value="C:glycine cleavage complex"/>
    <property type="evidence" value="ECO:0007669"/>
    <property type="project" value="InterPro"/>
</dbReference>
<dbReference type="NCBIfam" id="TIGR00527">
    <property type="entry name" value="gcvH"/>
    <property type="match status" value="1"/>
</dbReference>
<evidence type="ECO:0000256" key="4">
    <source>
        <dbReference type="PIRSR" id="PIRSR617453-50"/>
    </source>
</evidence>
<protein>
    <recommendedName>
        <fullName evidence="3">Glycine cleavage system H protein</fullName>
    </recommendedName>
</protein>
<dbReference type="GO" id="GO:0005829">
    <property type="term" value="C:cytosol"/>
    <property type="evidence" value="ECO:0007669"/>
    <property type="project" value="TreeGrafter"/>
</dbReference>
<proteinExistence type="inferred from homology"/>
<evidence type="ECO:0000256" key="2">
    <source>
        <dbReference type="ARBA" id="ARBA00022823"/>
    </source>
</evidence>
<dbReference type="Proteomes" id="UP000539075">
    <property type="component" value="Unassembled WGS sequence"/>
</dbReference>
<dbReference type="NCBIfam" id="NF002270">
    <property type="entry name" value="PRK01202.1"/>
    <property type="match status" value="1"/>
</dbReference>
<accession>A0A7W8C0X9</accession>
<comment type="cofactor">
    <cofactor evidence="3">
        <name>(R)-lipoate</name>
        <dbReference type="ChEBI" id="CHEBI:83088"/>
    </cofactor>
    <text evidence="3">Binds 1 lipoyl cofactor covalently.</text>
</comment>
<dbReference type="PROSITE" id="PS00189">
    <property type="entry name" value="LIPOYL"/>
    <property type="match status" value="1"/>
</dbReference>
<name>A0A7W8C0X9_9BACT</name>
<comment type="similarity">
    <text evidence="1 3">Belongs to the GcvH family.</text>
</comment>
<dbReference type="InterPro" id="IPR011053">
    <property type="entry name" value="Single_hybrid_motif"/>
</dbReference>
<dbReference type="EMBL" id="JACHGO010000004">
    <property type="protein sequence ID" value="MBB5143602.1"/>
    <property type="molecule type" value="Genomic_DNA"/>
</dbReference>
<dbReference type="InterPro" id="IPR017453">
    <property type="entry name" value="GCV_H_sub"/>
</dbReference>
<dbReference type="CDD" id="cd06848">
    <property type="entry name" value="GCS_H"/>
    <property type="match status" value="1"/>
</dbReference>
<dbReference type="PROSITE" id="PS50968">
    <property type="entry name" value="BIOTINYL_LIPOYL"/>
    <property type="match status" value="1"/>
</dbReference>
<evidence type="ECO:0000313" key="7">
    <source>
        <dbReference type="Proteomes" id="UP000539075"/>
    </source>
</evidence>
<dbReference type="SUPFAM" id="SSF51230">
    <property type="entry name" value="Single hybrid motif"/>
    <property type="match status" value="1"/>
</dbReference>
<keyword evidence="2 3" id="KW-0450">Lipoyl</keyword>